<organism evidence="8 9">
    <name type="scientific">Longimicrobium terrae</name>
    <dbReference type="NCBI Taxonomy" id="1639882"/>
    <lineage>
        <taxon>Bacteria</taxon>
        <taxon>Pseudomonadati</taxon>
        <taxon>Gemmatimonadota</taxon>
        <taxon>Longimicrobiia</taxon>
        <taxon>Longimicrobiales</taxon>
        <taxon>Longimicrobiaceae</taxon>
        <taxon>Longimicrobium</taxon>
    </lineage>
</organism>
<dbReference type="EMBL" id="JACHIA010000018">
    <property type="protein sequence ID" value="MBB6072819.1"/>
    <property type="molecule type" value="Genomic_DNA"/>
</dbReference>
<gene>
    <name evidence="8" type="ORF">HNQ61_004483</name>
</gene>
<dbReference type="InterPro" id="IPR008947">
    <property type="entry name" value="PLipase_C/P1_nuclease_dom_sf"/>
</dbReference>
<feature type="chain" id="PRO_5033041548" description="S1/P1 Nuclease" evidence="7">
    <location>
        <begin position="23"/>
        <end position="308"/>
    </location>
</feature>
<dbReference type="PANTHER" id="PTHR33146">
    <property type="entry name" value="ENDONUCLEASE 4"/>
    <property type="match status" value="1"/>
</dbReference>
<evidence type="ECO:0000313" key="8">
    <source>
        <dbReference type="EMBL" id="MBB6072819.1"/>
    </source>
</evidence>
<evidence type="ECO:0000313" key="9">
    <source>
        <dbReference type="Proteomes" id="UP000582837"/>
    </source>
</evidence>
<keyword evidence="1" id="KW-0540">Nuclease</keyword>
<dbReference type="PANTHER" id="PTHR33146:SF26">
    <property type="entry name" value="ENDONUCLEASE 4"/>
    <property type="match status" value="1"/>
</dbReference>
<keyword evidence="2" id="KW-0479">Metal-binding</keyword>
<evidence type="ECO:0000256" key="5">
    <source>
        <dbReference type="ARBA" id="ARBA00023157"/>
    </source>
</evidence>
<accession>A0A841H4W4</accession>
<keyword evidence="6" id="KW-0325">Glycoprotein</keyword>
<keyword evidence="5" id="KW-1015">Disulfide bond</keyword>
<name>A0A841H4W4_9BACT</name>
<evidence type="ECO:0000256" key="7">
    <source>
        <dbReference type="SAM" id="SignalP"/>
    </source>
</evidence>
<comment type="caution">
    <text evidence="8">The sequence shown here is derived from an EMBL/GenBank/DDBJ whole genome shotgun (WGS) entry which is preliminary data.</text>
</comment>
<dbReference type="GO" id="GO:0003676">
    <property type="term" value="F:nucleic acid binding"/>
    <property type="evidence" value="ECO:0007669"/>
    <property type="project" value="InterPro"/>
</dbReference>
<keyword evidence="3" id="KW-0255">Endonuclease</keyword>
<dbReference type="GO" id="GO:0006308">
    <property type="term" value="P:DNA catabolic process"/>
    <property type="evidence" value="ECO:0007669"/>
    <property type="project" value="InterPro"/>
</dbReference>
<sequence length="308" mass="34457">MKARILALALAFCALWTTPAHAWDELGHRVVARIAWDNMTPAARARAVQILQAAPPLTGLGALMPAEGTQEERVRDWFVMSAVWPDLIRSRGMPNSVYAHSDWHYVNFFWQVGPDGRPVDRTDIPRAGQLIDQAQRIAGELGNASVPDSAKSIDLAWALHLVGDGHQPLHNNARITAQDTAGDRGGNDFRLGGIYPYNNLHGYWDSLVGHAVPWAMDDRSESDYVGSISRRLQAEWPRSRFAARMLPGQFETWSHEGFRVAQSAYPAWLVRNERAPDRYLPYAWNLAEQRVVLAGYRAADLLNRTLGS</sequence>
<dbReference type="GO" id="GO:0016788">
    <property type="term" value="F:hydrolase activity, acting on ester bonds"/>
    <property type="evidence" value="ECO:0007669"/>
    <property type="project" value="InterPro"/>
</dbReference>
<dbReference type="GO" id="GO:0004519">
    <property type="term" value="F:endonuclease activity"/>
    <property type="evidence" value="ECO:0007669"/>
    <property type="project" value="UniProtKB-KW"/>
</dbReference>
<feature type="signal peptide" evidence="7">
    <location>
        <begin position="1"/>
        <end position="22"/>
    </location>
</feature>
<dbReference type="Gene3D" id="1.10.575.10">
    <property type="entry name" value="P1 Nuclease"/>
    <property type="match status" value="1"/>
</dbReference>
<protein>
    <recommendedName>
        <fullName evidence="10">S1/P1 Nuclease</fullName>
    </recommendedName>
</protein>
<reference evidence="8 9" key="1">
    <citation type="submission" date="2020-08" db="EMBL/GenBank/DDBJ databases">
        <title>Genomic Encyclopedia of Type Strains, Phase IV (KMG-IV): sequencing the most valuable type-strain genomes for metagenomic binning, comparative biology and taxonomic classification.</title>
        <authorList>
            <person name="Goeker M."/>
        </authorList>
    </citation>
    <scope>NUCLEOTIDE SEQUENCE [LARGE SCALE GENOMIC DNA]</scope>
    <source>
        <strain evidence="8 9">DSM 29007</strain>
    </source>
</reference>
<evidence type="ECO:0000256" key="1">
    <source>
        <dbReference type="ARBA" id="ARBA00022722"/>
    </source>
</evidence>
<dbReference type="SUPFAM" id="SSF48537">
    <property type="entry name" value="Phospholipase C/P1 nuclease"/>
    <property type="match status" value="1"/>
</dbReference>
<keyword evidence="7" id="KW-0732">Signal</keyword>
<dbReference type="CDD" id="cd11010">
    <property type="entry name" value="S1-P1_nuclease"/>
    <property type="match status" value="1"/>
</dbReference>
<dbReference type="GO" id="GO:0046872">
    <property type="term" value="F:metal ion binding"/>
    <property type="evidence" value="ECO:0007669"/>
    <property type="project" value="UniProtKB-KW"/>
</dbReference>
<dbReference type="RefSeq" id="WP_170035459.1">
    <property type="nucleotide sequence ID" value="NZ_JABDTL010000001.1"/>
</dbReference>
<evidence type="ECO:0000256" key="3">
    <source>
        <dbReference type="ARBA" id="ARBA00022759"/>
    </source>
</evidence>
<dbReference type="Pfam" id="PF02265">
    <property type="entry name" value="S1-P1_nuclease"/>
    <property type="match status" value="1"/>
</dbReference>
<evidence type="ECO:0000256" key="6">
    <source>
        <dbReference type="ARBA" id="ARBA00023180"/>
    </source>
</evidence>
<dbReference type="AlphaFoldDB" id="A0A841H4W4"/>
<dbReference type="InterPro" id="IPR003154">
    <property type="entry name" value="S1/P1nuclease"/>
</dbReference>
<evidence type="ECO:0008006" key="10">
    <source>
        <dbReference type="Google" id="ProtNLM"/>
    </source>
</evidence>
<dbReference type="Proteomes" id="UP000582837">
    <property type="component" value="Unassembled WGS sequence"/>
</dbReference>
<proteinExistence type="predicted"/>
<keyword evidence="4" id="KW-0378">Hydrolase</keyword>
<evidence type="ECO:0000256" key="2">
    <source>
        <dbReference type="ARBA" id="ARBA00022723"/>
    </source>
</evidence>
<keyword evidence="9" id="KW-1185">Reference proteome</keyword>
<evidence type="ECO:0000256" key="4">
    <source>
        <dbReference type="ARBA" id="ARBA00022801"/>
    </source>
</evidence>